<gene>
    <name evidence="6" type="ORF">GCM10009789_26410</name>
</gene>
<dbReference type="InterPro" id="IPR027417">
    <property type="entry name" value="P-loop_NTPase"/>
</dbReference>
<dbReference type="InterPro" id="IPR003593">
    <property type="entry name" value="AAA+_ATPase"/>
</dbReference>
<dbReference type="InterPro" id="IPR003439">
    <property type="entry name" value="ABC_transporter-like_ATP-bd"/>
</dbReference>
<name>A0ABN2D9Y2_9ACTN</name>
<dbReference type="SUPFAM" id="SSF52540">
    <property type="entry name" value="P-loop containing nucleoside triphosphate hydrolases"/>
    <property type="match status" value="1"/>
</dbReference>
<proteinExistence type="inferred from homology"/>
<comment type="similarity">
    <text evidence="1">Belongs to the ABC transporter superfamily.</text>
</comment>
<evidence type="ECO:0000256" key="4">
    <source>
        <dbReference type="ARBA" id="ARBA00022840"/>
    </source>
</evidence>
<dbReference type="PROSITE" id="PS50893">
    <property type="entry name" value="ABC_TRANSPORTER_2"/>
    <property type="match status" value="1"/>
</dbReference>
<dbReference type="GO" id="GO:0005524">
    <property type="term" value="F:ATP binding"/>
    <property type="evidence" value="ECO:0007669"/>
    <property type="project" value="UniProtKB-KW"/>
</dbReference>
<evidence type="ECO:0000313" key="7">
    <source>
        <dbReference type="Proteomes" id="UP001500393"/>
    </source>
</evidence>
<dbReference type="Pfam" id="PF00005">
    <property type="entry name" value="ABC_tran"/>
    <property type="match status" value="1"/>
</dbReference>
<protein>
    <submittedName>
        <fullName evidence="6">ATP-binding cassette domain-containing protein</fullName>
    </submittedName>
</protein>
<dbReference type="Gene3D" id="3.40.50.300">
    <property type="entry name" value="P-loop containing nucleotide triphosphate hydrolases"/>
    <property type="match status" value="1"/>
</dbReference>
<dbReference type="PANTHER" id="PTHR43335:SF4">
    <property type="entry name" value="ABC TRANSPORTER, ATP-BINDING PROTEIN"/>
    <property type="match status" value="1"/>
</dbReference>
<accession>A0ABN2D9Y2</accession>
<keyword evidence="7" id="KW-1185">Reference proteome</keyword>
<evidence type="ECO:0000256" key="3">
    <source>
        <dbReference type="ARBA" id="ARBA00022741"/>
    </source>
</evidence>
<evidence type="ECO:0000256" key="1">
    <source>
        <dbReference type="ARBA" id="ARBA00005417"/>
    </source>
</evidence>
<keyword evidence="4 6" id="KW-0067">ATP-binding</keyword>
<sequence>MPPKDGCAQGSRIPRFVVTLRIEGLRVITLQALSKRYGETRAVDALDLTVSPGRVTGFLGPNGAGKSTTMRMILGLDTPTEGSALVDGRPYADWPVPLAKVGALLDAKALHPRRTARNHLIAMARSNGIATSRVDEVLSIVGLDSVRQKRAGEFSLGMGQRLGIAGALLGDPEVLMFDEPVNGLDPDGVRWVRQLMRSLAAEGRTVFVSSHLMSEMQLTADQLVVIGRGRLIADAPIAEVIAGSSRTTVRVRIPDHHHLAVLRDRLVGEAEQVQSVPLLTQPHHPGQVGDQLIVTGVPAERVGDLAYELGVRLHELHTERASLEEAYMELTADSVQYGVAVAS</sequence>
<evidence type="ECO:0000256" key="2">
    <source>
        <dbReference type="ARBA" id="ARBA00022448"/>
    </source>
</evidence>
<comment type="caution">
    <text evidence="6">The sequence shown here is derived from an EMBL/GenBank/DDBJ whole genome shotgun (WGS) entry which is preliminary data.</text>
</comment>
<reference evidence="6 7" key="1">
    <citation type="journal article" date="2019" name="Int. J. Syst. Evol. Microbiol.">
        <title>The Global Catalogue of Microorganisms (GCM) 10K type strain sequencing project: providing services to taxonomists for standard genome sequencing and annotation.</title>
        <authorList>
            <consortium name="The Broad Institute Genomics Platform"/>
            <consortium name="The Broad Institute Genome Sequencing Center for Infectious Disease"/>
            <person name="Wu L."/>
            <person name="Ma J."/>
        </authorList>
    </citation>
    <scope>NUCLEOTIDE SEQUENCE [LARGE SCALE GENOMIC DNA]</scope>
    <source>
        <strain evidence="6 7">JCM 14969</strain>
    </source>
</reference>
<keyword evidence="3" id="KW-0547">Nucleotide-binding</keyword>
<dbReference type="EMBL" id="BAAAOS010000018">
    <property type="protein sequence ID" value="GAA1571568.1"/>
    <property type="molecule type" value="Genomic_DNA"/>
</dbReference>
<organism evidence="6 7">
    <name type="scientific">Kribbella sancticallisti</name>
    <dbReference type="NCBI Taxonomy" id="460087"/>
    <lineage>
        <taxon>Bacteria</taxon>
        <taxon>Bacillati</taxon>
        <taxon>Actinomycetota</taxon>
        <taxon>Actinomycetes</taxon>
        <taxon>Propionibacteriales</taxon>
        <taxon>Kribbellaceae</taxon>
        <taxon>Kribbella</taxon>
    </lineage>
</organism>
<dbReference type="PANTHER" id="PTHR43335">
    <property type="entry name" value="ABC TRANSPORTER, ATP-BINDING PROTEIN"/>
    <property type="match status" value="1"/>
</dbReference>
<feature type="domain" description="ABC transporter" evidence="5">
    <location>
        <begin position="28"/>
        <end position="253"/>
    </location>
</feature>
<evidence type="ECO:0000313" key="6">
    <source>
        <dbReference type="EMBL" id="GAA1571568.1"/>
    </source>
</evidence>
<keyword evidence="2" id="KW-0813">Transport</keyword>
<evidence type="ECO:0000259" key="5">
    <source>
        <dbReference type="PROSITE" id="PS50893"/>
    </source>
</evidence>
<dbReference type="Proteomes" id="UP001500393">
    <property type="component" value="Unassembled WGS sequence"/>
</dbReference>
<dbReference type="SMART" id="SM00382">
    <property type="entry name" value="AAA"/>
    <property type="match status" value="1"/>
</dbReference>